<dbReference type="GO" id="GO:0051258">
    <property type="term" value="P:protein polymerization"/>
    <property type="evidence" value="ECO:0007669"/>
    <property type="project" value="UniProtKB-ARBA"/>
</dbReference>
<dbReference type="InParanoid" id="A0A6P3Z9X1"/>
<dbReference type="Proteomes" id="UP001652623">
    <property type="component" value="Chromosome 10"/>
</dbReference>
<dbReference type="PANTHER" id="PTHR31083">
    <property type="entry name" value="UPSTREAM OF FLC PROTEIN (DUF966)"/>
    <property type="match status" value="1"/>
</dbReference>
<dbReference type="GO" id="GO:0005886">
    <property type="term" value="C:plasma membrane"/>
    <property type="evidence" value="ECO:0007669"/>
    <property type="project" value="UniProtKB-SubCell"/>
</dbReference>
<evidence type="ECO:0000256" key="1">
    <source>
        <dbReference type="ARBA" id="ARBA00004413"/>
    </source>
</evidence>
<keyword evidence="3" id="KW-1003">Cell membrane</keyword>
<dbReference type="PANTHER" id="PTHR31083:SF4">
    <property type="entry name" value="PROTEIN SOSEKI 4-RELATED"/>
    <property type="match status" value="1"/>
</dbReference>
<keyword evidence="2" id="KW-0217">Developmental protein</keyword>
<feature type="domain" description="SOSEKI DIX-like" evidence="10">
    <location>
        <begin position="171"/>
        <end position="259"/>
    </location>
</feature>
<keyword evidence="11" id="KW-1185">Reference proteome</keyword>
<keyword evidence="4" id="KW-0132">Cell division</keyword>
<protein>
    <submittedName>
        <fullName evidence="12">Protein SOSEKI 5</fullName>
    </submittedName>
</protein>
<accession>A0A6P3Z9X1</accession>
<dbReference type="FunCoup" id="A0A6P3Z9X1">
    <property type="interactions" value="793"/>
</dbReference>
<evidence type="ECO:0000256" key="8">
    <source>
        <dbReference type="SAM" id="MobiDB-lite"/>
    </source>
</evidence>
<sequence length="566" mass="63357">MVCWVAVVSRIPNLNISALQKNKIFPVFTLPLNSTFPLHFSLFPFLFHFHSLSSSSSSSSSSSLSTFFPPLLSHFLSSTFSAPFFFSFFLGIQTVFLFSGPFTSFGSCQSKRKNKTKQKKKKKRERKRKMAVTSRGRNTELQIPKKWKDRETSPERTKVWTEPKLKTQRKVPVVYYLSRNGQLEQPHFMEVPLSSPEGLYLRDVIDRLNLLRGNGMACKYSWSSKRSYKNGFVWHDLSGNDFIYPAHGHEYVLKGSELLLDDAFNPNALAIASSRSLIPPPETQNSGDNSDFPVVVRRRNQSWSSIDLQEYKVYKTESVGDSAGKAAADASTQTDDKRRRRRALREEKEERQQEVQEERVQSTELSGDEISPPPLDSSPETIESLLKADGRLVLRAPDGGNEAGANRTAEICTSGGRMKASSVLMQLLSCGTISFKDCGATYVKDQGLSLIGQSKARLARGDGAGNQEGALAENLSLQRVKLEDKEYFSGSLIETKKEEVPALKRSSSYNADRSSKLQFAEEEVGVRAKCIPRKPKALPTKKESNIIISSCNSQGGSKRFEVQHQM</sequence>
<keyword evidence="9" id="KW-1133">Transmembrane helix</keyword>
<keyword evidence="9" id="KW-0812">Transmembrane</keyword>
<reference evidence="12" key="1">
    <citation type="submission" date="2025-08" db="UniProtKB">
        <authorList>
            <consortium name="RefSeq"/>
        </authorList>
    </citation>
    <scope>IDENTIFICATION</scope>
    <source>
        <tissue evidence="12">Seedling</tissue>
    </source>
</reference>
<organism evidence="11 12">
    <name type="scientific">Ziziphus jujuba</name>
    <name type="common">Chinese jujube</name>
    <name type="synonym">Ziziphus sativa</name>
    <dbReference type="NCBI Taxonomy" id="326968"/>
    <lineage>
        <taxon>Eukaryota</taxon>
        <taxon>Viridiplantae</taxon>
        <taxon>Streptophyta</taxon>
        <taxon>Embryophyta</taxon>
        <taxon>Tracheophyta</taxon>
        <taxon>Spermatophyta</taxon>
        <taxon>Magnoliopsida</taxon>
        <taxon>eudicotyledons</taxon>
        <taxon>Gunneridae</taxon>
        <taxon>Pentapetalae</taxon>
        <taxon>rosids</taxon>
        <taxon>fabids</taxon>
        <taxon>Rosales</taxon>
        <taxon>Rhamnaceae</taxon>
        <taxon>Paliureae</taxon>
        <taxon>Ziziphus</taxon>
    </lineage>
</organism>
<feature type="transmembrane region" description="Helical" evidence="9">
    <location>
        <begin position="24"/>
        <end position="47"/>
    </location>
</feature>
<proteinExistence type="inferred from homology"/>
<dbReference type="KEGG" id="zju:107411067"/>
<evidence type="ECO:0000256" key="6">
    <source>
        <dbReference type="ARBA" id="ARBA00023306"/>
    </source>
</evidence>
<evidence type="ECO:0000313" key="11">
    <source>
        <dbReference type="Proteomes" id="UP001652623"/>
    </source>
</evidence>
<feature type="compositionally biased region" description="Basic and acidic residues" evidence="8">
    <location>
        <begin position="344"/>
        <end position="361"/>
    </location>
</feature>
<evidence type="ECO:0000259" key="10">
    <source>
        <dbReference type="Pfam" id="PF06136"/>
    </source>
</evidence>
<dbReference type="Pfam" id="PF06136">
    <property type="entry name" value="SOK"/>
    <property type="match status" value="1"/>
</dbReference>
<evidence type="ECO:0000256" key="2">
    <source>
        <dbReference type="ARBA" id="ARBA00022473"/>
    </source>
</evidence>
<evidence type="ECO:0000256" key="3">
    <source>
        <dbReference type="ARBA" id="ARBA00022475"/>
    </source>
</evidence>
<keyword evidence="5 9" id="KW-0472">Membrane</keyword>
<feature type="region of interest" description="Disordered" evidence="8">
    <location>
        <begin position="108"/>
        <end position="135"/>
    </location>
</feature>
<feature type="compositionally biased region" description="Low complexity" evidence="8">
    <location>
        <begin position="320"/>
        <end position="331"/>
    </location>
</feature>
<evidence type="ECO:0000256" key="9">
    <source>
        <dbReference type="SAM" id="Phobius"/>
    </source>
</evidence>
<evidence type="ECO:0000256" key="4">
    <source>
        <dbReference type="ARBA" id="ARBA00022618"/>
    </source>
</evidence>
<keyword evidence="6" id="KW-0131">Cell cycle</keyword>
<dbReference type="GO" id="GO:2000067">
    <property type="term" value="P:regulation of root morphogenesis"/>
    <property type="evidence" value="ECO:0007669"/>
    <property type="project" value="UniProtKB-ARBA"/>
</dbReference>
<feature type="region of interest" description="Disordered" evidence="8">
    <location>
        <begin position="319"/>
        <end position="381"/>
    </location>
</feature>
<evidence type="ECO:0000313" key="12">
    <source>
        <dbReference type="RefSeq" id="XP_015874065.3"/>
    </source>
</evidence>
<feature type="compositionally biased region" description="Basic residues" evidence="8">
    <location>
        <begin position="110"/>
        <end position="130"/>
    </location>
</feature>
<comment type="similarity">
    <text evidence="7">Belongs to the SOSEKI family.</text>
</comment>
<dbReference type="RefSeq" id="XP_015874065.3">
    <property type="nucleotide sequence ID" value="XM_016018579.4"/>
</dbReference>
<dbReference type="AlphaFoldDB" id="A0A6P3Z9X1"/>
<dbReference type="InterPro" id="IPR010369">
    <property type="entry name" value="SOK"/>
</dbReference>
<name>A0A6P3Z9X1_ZIZJJ</name>
<dbReference type="GO" id="GO:0051301">
    <property type="term" value="P:cell division"/>
    <property type="evidence" value="ECO:0007669"/>
    <property type="project" value="UniProtKB-KW"/>
</dbReference>
<gene>
    <name evidence="12" type="primary">LOC107411067</name>
</gene>
<dbReference type="GeneID" id="107411067"/>
<dbReference type="InterPro" id="IPR048351">
    <property type="entry name" value="SOK_DIX"/>
</dbReference>
<dbReference type="GO" id="GO:0090708">
    <property type="term" value="P:specification of plant organ axis polarity"/>
    <property type="evidence" value="ECO:0007669"/>
    <property type="project" value="UniProtKB-ARBA"/>
</dbReference>
<dbReference type="GO" id="GO:0051302">
    <property type="term" value="P:regulation of cell division"/>
    <property type="evidence" value="ECO:0007669"/>
    <property type="project" value="UniProtKB-ARBA"/>
</dbReference>
<feature type="transmembrane region" description="Helical" evidence="9">
    <location>
        <begin position="84"/>
        <end position="105"/>
    </location>
</feature>
<evidence type="ECO:0000256" key="7">
    <source>
        <dbReference type="ARBA" id="ARBA00024211"/>
    </source>
</evidence>
<comment type="subcellular location">
    <subcellularLocation>
        <location evidence="1">Cell membrane</location>
        <topology evidence="1">Peripheral membrane protein</topology>
        <orientation evidence="1">Cytoplasmic side</orientation>
    </subcellularLocation>
</comment>
<evidence type="ECO:0000256" key="5">
    <source>
        <dbReference type="ARBA" id="ARBA00023136"/>
    </source>
</evidence>